<organism evidence="1">
    <name type="scientific">marine sediment metagenome</name>
    <dbReference type="NCBI Taxonomy" id="412755"/>
    <lineage>
        <taxon>unclassified sequences</taxon>
        <taxon>metagenomes</taxon>
        <taxon>ecological metagenomes</taxon>
    </lineage>
</organism>
<reference evidence="1" key="1">
    <citation type="journal article" date="2015" name="Nature">
        <title>Complex archaea that bridge the gap between prokaryotes and eukaryotes.</title>
        <authorList>
            <person name="Spang A."/>
            <person name="Saw J.H."/>
            <person name="Jorgensen S.L."/>
            <person name="Zaremba-Niedzwiedzka K."/>
            <person name="Martijn J."/>
            <person name="Lind A.E."/>
            <person name="van Eijk R."/>
            <person name="Schleper C."/>
            <person name="Guy L."/>
            <person name="Ettema T.J."/>
        </authorList>
    </citation>
    <scope>NUCLEOTIDE SEQUENCE</scope>
</reference>
<name>A0A0F9RQT3_9ZZZZ</name>
<dbReference type="AlphaFoldDB" id="A0A0F9RQT3"/>
<dbReference type="EMBL" id="LAZR01003309">
    <property type="protein sequence ID" value="KKN19703.1"/>
    <property type="molecule type" value="Genomic_DNA"/>
</dbReference>
<dbReference type="Pfam" id="PF02082">
    <property type="entry name" value="Rrf2"/>
    <property type="match status" value="1"/>
</dbReference>
<dbReference type="PANTHER" id="PTHR33221:SF2">
    <property type="entry name" value="TRANSCRIPTIONAL REGULATOR"/>
    <property type="match status" value="1"/>
</dbReference>
<dbReference type="GO" id="GO:0003700">
    <property type="term" value="F:DNA-binding transcription factor activity"/>
    <property type="evidence" value="ECO:0007669"/>
    <property type="project" value="TreeGrafter"/>
</dbReference>
<dbReference type="PANTHER" id="PTHR33221">
    <property type="entry name" value="WINGED HELIX-TURN-HELIX TRANSCRIPTIONAL REGULATOR, RRF2 FAMILY"/>
    <property type="match status" value="1"/>
</dbReference>
<dbReference type="InterPro" id="IPR036388">
    <property type="entry name" value="WH-like_DNA-bd_sf"/>
</dbReference>
<dbReference type="PROSITE" id="PS51197">
    <property type="entry name" value="HTH_RRF2_2"/>
    <property type="match status" value="1"/>
</dbReference>
<dbReference type="InterPro" id="IPR030489">
    <property type="entry name" value="TR_Rrf2-type_CS"/>
</dbReference>
<dbReference type="NCBIfam" id="TIGR00738">
    <property type="entry name" value="rrf2_super"/>
    <property type="match status" value="1"/>
</dbReference>
<comment type="caution">
    <text evidence="1">The sequence shown here is derived from an EMBL/GenBank/DDBJ whole genome shotgun (WGS) entry which is preliminary data.</text>
</comment>
<dbReference type="PROSITE" id="PS01332">
    <property type="entry name" value="HTH_RRF2_1"/>
    <property type="match status" value="1"/>
</dbReference>
<proteinExistence type="predicted"/>
<evidence type="ECO:0000313" key="1">
    <source>
        <dbReference type="EMBL" id="KKN19703.1"/>
    </source>
</evidence>
<gene>
    <name evidence="1" type="ORF">LCGC14_0943020</name>
</gene>
<dbReference type="SUPFAM" id="SSF46785">
    <property type="entry name" value="Winged helix' DNA-binding domain"/>
    <property type="match status" value="1"/>
</dbReference>
<protein>
    <recommendedName>
        <fullName evidence="2">Rrf2 family transcriptional regulator</fullName>
    </recommendedName>
</protein>
<accession>A0A0F9RQT3</accession>
<evidence type="ECO:0008006" key="2">
    <source>
        <dbReference type="Google" id="ProtNLM"/>
    </source>
</evidence>
<dbReference type="InterPro" id="IPR000944">
    <property type="entry name" value="Tscrpt_reg_Rrf2"/>
</dbReference>
<dbReference type="InterPro" id="IPR036390">
    <property type="entry name" value="WH_DNA-bd_sf"/>
</dbReference>
<dbReference type="Gene3D" id="1.10.10.10">
    <property type="entry name" value="Winged helix-like DNA-binding domain superfamily/Winged helix DNA-binding domain"/>
    <property type="match status" value="1"/>
</dbReference>
<sequence length="139" mass="15524">MQLINRDTDYAIKALMHIAKQNSERIPVSELAKILEIPNPFLRKILQILNKRGVLNSYKGKGGGFLLASSPDKIFLKDLINIFQGPVKLNECIFKKSICPDIKICALRTRIDALEKHVISELESITLASLLEDGASLHS</sequence>
<dbReference type="GO" id="GO:0005829">
    <property type="term" value="C:cytosol"/>
    <property type="evidence" value="ECO:0007669"/>
    <property type="project" value="TreeGrafter"/>
</dbReference>